<evidence type="ECO:0000259" key="7">
    <source>
        <dbReference type="PROSITE" id="PS51158"/>
    </source>
</evidence>
<evidence type="ECO:0000313" key="8">
    <source>
        <dbReference type="EMBL" id="KAJ6436161.1"/>
    </source>
</evidence>
<dbReference type="InterPro" id="IPR004166">
    <property type="entry name" value="a-kinase_dom"/>
</dbReference>
<accession>A0AB34FBT8</accession>
<dbReference type="SUPFAM" id="SSF56112">
    <property type="entry name" value="Protein kinase-like (PK-like)"/>
    <property type="match status" value="1"/>
</dbReference>
<evidence type="ECO:0000256" key="2">
    <source>
        <dbReference type="ARBA" id="ARBA00022679"/>
    </source>
</evidence>
<dbReference type="SMART" id="SM00811">
    <property type="entry name" value="Alpha_kinase"/>
    <property type="match status" value="1"/>
</dbReference>
<evidence type="ECO:0000313" key="9">
    <source>
        <dbReference type="Proteomes" id="UP001163105"/>
    </source>
</evidence>
<dbReference type="PANTHER" id="PTHR45992:SF11">
    <property type="entry name" value="ALPHA-TYPE PROTEIN KINASE DOMAIN-CONTAINING PROTEIN"/>
    <property type="match status" value="1"/>
</dbReference>
<dbReference type="GO" id="GO:0005524">
    <property type="term" value="F:ATP binding"/>
    <property type="evidence" value="ECO:0007669"/>
    <property type="project" value="UniProtKB-KW"/>
</dbReference>
<evidence type="ECO:0000256" key="1">
    <source>
        <dbReference type="ARBA" id="ARBA00022527"/>
    </source>
</evidence>
<dbReference type="GO" id="GO:0004674">
    <property type="term" value="F:protein serine/threonine kinase activity"/>
    <property type="evidence" value="ECO:0007669"/>
    <property type="project" value="UniProtKB-KW"/>
</dbReference>
<keyword evidence="9" id="KW-1185">Reference proteome</keyword>
<keyword evidence="2" id="KW-0808">Transferase</keyword>
<keyword evidence="1" id="KW-0723">Serine/threonine-protein kinase</keyword>
<keyword evidence="3" id="KW-0547">Nucleotide-binding</keyword>
<dbReference type="InterPro" id="IPR051852">
    <property type="entry name" value="Alpha-type_PK"/>
</dbReference>
<protein>
    <submittedName>
        <fullName evidence="8">Kinase-like domain-containing protein</fullName>
    </submittedName>
</protein>
<dbReference type="InterPro" id="IPR011009">
    <property type="entry name" value="Kinase-like_dom_sf"/>
</dbReference>
<proteinExistence type="predicted"/>
<reference evidence="8" key="1">
    <citation type="submission" date="2023-01" db="EMBL/GenBank/DDBJ databases">
        <title>The growth and conidiation of Purpureocillium lavendulum are regulated by nitrogen source and histone H3K14 acetylation.</title>
        <authorList>
            <person name="Tang P."/>
            <person name="Han J."/>
            <person name="Zhang C."/>
            <person name="Tang P."/>
            <person name="Qi F."/>
            <person name="Zhang K."/>
            <person name="Liang L."/>
        </authorList>
    </citation>
    <scope>NUCLEOTIDE SEQUENCE</scope>
    <source>
        <strain evidence="8">YMF1.00683</strain>
    </source>
</reference>
<comment type="caution">
    <text evidence="8">The sequence shown here is derived from an EMBL/GenBank/DDBJ whole genome shotgun (WGS) entry which is preliminary data.</text>
</comment>
<feature type="region of interest" description="Disordered" evidence="6">
    <location>
        <begin position="583"/>
        <end position="602"/>
    </location>
</feature>
<dbReference type="Pfam" id="PF02816">
    <property type="entry name" value="Alpha_kinase"/>
    <property type="match status" value="1"/>
</dbReference>
<feature type="domain" description="Alpha-type protein kinase" evidence="7">
    <location>
        <begin position="352"/>
        <end position="572"/>
    </location>
</feature>
<organism evidence="8 9">
    <name type="scientific">Purpureocillium lavendulum</name>
    <dbReference type="NCBI Taxonomy" id="1247861"/>
    <lineage>
        <taxon>Eukaryota</taxon>
        <taxon>Fungi</taxon>
        <taxon>Dikarya</taxon>
        <taxon>Ascomycota</taxon>
        <taxon>Pezizomycotina</taxon>
        <taxon>Sordariomycetes</taxon>
        <taxon>Hypocreomycetidae</taxon>
        <taxon>Hypocreales</taxon>
        <taxon>Ophiocordycipitaceae</taxon>
        <taxon>Purpureocillium</taxon>
    </lineage>
</organism>
<name>A0AB34FBT8_9HYPO</name>
<evidence type="ECO:0000256" key="4">
    <source>
        <dbReference type="ARBA" id="ARBA00022777"/>
    </source>
</evidence>
<evidence type="ECO:0000256" key="5">
    <source>
        <dbReference type="ARBA" id="ARBA00022840"/>
    </source>
</evidence>
<evidence type="ECO:0000256" key="6">
    <source>
        <dbReference type="SAM" id="MobiDB-lite"/>
    </source>
</evidence>
<evidence type="ECO:0000256" key="3">
    <source>
        <dbReference type="ARBA" id="ARBA00022741"/>
    </source>
</evidence>
<dbReference type="EMBL" id="JAQHRD010000028">
    <property type="protein sequence ID" value="KAJ6436161.1"/>
    <property type="molecule type" value="Genomic_DNA"/>
</dbReference>
<dbReference type="Gene3D" id="3.20.200.10">
    <property type="entry name" value="MHCK/EF2 kinase"/>
    <property type="match status" value="1"/>
</dbReference>
<keyword evidence="5" id="KW-0067">ATP-binding</keyword>
<keyword evidence="4 8" id="KW-0418">Kinase</keyword>
<dbReference type="CDD" id="cd17509">
    <property type="entry name" value="Alpha_kinase"/>
    <property type="match status" value="1"/>
</dbReference>
<sequence>MASAWFIPPSRYELVRKNADVIIPVLEAAAKKAQCTPGVGFSMETPFSEVQCEPGNVLLDVQKHLFMAERCSSLFGRGRPDLSYFVGKCYQEGRRIPWETGIIVVTPLNRNRWNLNMEASLAFQTQQRSMMRIFISEHKWRDGVPTEEEAIMILNQGDDSVGLKVTNGGGYAATEVIVDKAFPGYRVSADTAIHFGPPAGLVLASETTRDLRFVGMPPGTVLLAPMSVKIQRQRKRPWQEHDVSRKGLPCTAAFACTDYKVQGRSLDRVALELRGTRTTTVGGRVVPAQCDPYSLRRTLLVGLGVLENLLLPGKPPGRPWLSLNDPVNLMLLLETFPQEYNSPAKSCNGAAPYPLDSGRYNNSDQGSISHSALDNPFAEGAFRWVAKGRYTSGSRQGQACVVKWFKTGAVFSDDYFTLDIKAVDKALEIVNRFNQLNIINKVVKINVPGIWYFTEDSSEEWAGQRHLCEPFIQNYQKFNSNTGWSNDSMAWGEVMQALSHFSYHLSGGNYVLCDLQGGIYKQEVVLSDPVVLSRNREYGVTDLGPEGISSFFSQHDCNTFCRPNWTRPANPIQCFRPAPGTTMIRRSVPTGQSRPERTRIFG</sequence>
<gene>
    <name evidence="8" type="ORF">O9K51_11289</name>
</gene>
<dbReference type="AlphaFoldDB" id="A0AB34FBT8"/>
<dbReference type="Proteomes" id="UP001163105">
    <property type="component" value="Unassembled WGS sequence"/>
</dbReference>
<dbReference type="PANTHER" id="PTHR45992">
    <property type="entry name" value="EUKARYOTIC ELONGATION FACTOR 2 KINASE-RELATED"/>
    <property type="match status" value="1"/>
</dbReference>
<dbReference type="PROSITE" id="PS51158">
    <property type="entry name" value="ALPHA_KINASE"/>
    <property type="match status" value="1"/>
</dbReference>